<protein>
    <submittedName>
        <fullName evidence="1">Uncharacterized protein</fullName>
    </submittedName>
</protein>
<evidence type="ECO:0000313" key="2">
    <source>
        <dbReference type="Proteomes" id="UP001177021"/>
    </source>
</evidence>
<comment type="caution">
    <text evidence="1">The sequence shown here is derived from an EMBL/GenBank/DDBJ whole genome shotgun (WGS) entry which is preliminary data.</text>
</comment>
<dbReference type="Proteomes" id="UP001177021">
    <property type="component" value="Unassembled WGS sequence"/>
</dbReference>
<keyword evidence="2" id="KW-1185">Reference proteome</keyword>
<name>A0ACB0KXZ9_TRIPR</name>
<sequence>MVKVTETLTLFWKRPNCIKTSCLKTKDYLHQRTSNSGDASGGGRAGAAFGHDYLNNESYEHSGNRKAPIFNGDASLFEWWKERLYSNITAIDHELWDLVELGVTFENLNEHGRLSIEHRKLLTPANLKIYTKHHRVNDIVVGAIRHEDYVRIENKSSAKSIFDSMCATYDGNEKVQEAKASILIRQYELFTMQQDENIETMFTRFQTLVSGLKVLKRSYSIYDHVQKILRSLPLAWRPKVTAIEEAQNLKTLSLELLDIEEESSADGQEEEMGEDEFALFTKFQQWNRLNKRNFRGNSSRNFVSKKDDQKNCFNCKKPGHFIADCPEMSAKDKSKRYSSKKQQFKNKLKKSLMATFEELSSEEEVEEEEEANLALMASTDSDANSEDESESDSEATNEVFSDCPKTQLLTALNKVIEKHLRVLNKQKALQEKLNALSEQEGHFQGLYQETLNRVNDFEKGCAVCHKPIDEQELALQQFVHLNFGKSKAANLIYNVMRHRGEGIGYEYGRTYSKLKTYPKKVGKSWVYYVVPQSEEGKNFGTLGNEDDYLRKLETDSSEEPSSPGSGKKSSEDRSYSEPENIKLDVLNTSKSEASTSRTKGTSVPEASQSKSSEVFKRKKSNFKPQRQYRTQIIYDSKVSRYNQSEQWIGDRYKFWNHKQSKSWNNNNSQTKKRFQKSYYSKPKSFSNTQQHNKHLWTNKRGPRRKCVPKAEIMYHSDLPTKKGYVMPKPTTQGGIMNHSWYLDSGCSRHMTGDKRLFTKLTLKEGGSVGFGGNQKRKIIGTGTVGNSSLSINDVWLVDGLKHNLLSISQFCDNGYVVVFNKESCTVSKQSDNSIVFKGMRKNNVYKINLSDLNEQKVVCLLTLSEEKWIWHKRLGHANWRLISKLSKLDLVRGLPKIKYHSNTLCGSCQKGKITKSSFKPKNIVSTSRPLELLHIDLFGPVNTASINGKKYGLVIVDDYSRWTWVKFLRTKNEAYDEFSIFCKQIQNEKGYTILKVRSDHGGEFENKPFENFCEKYGILHEFSSPRTPQQNRVVERKNRTLQEMARTMMHETNVAKFLWAEAVNTACYVQNRIYIRSKLNKTAYELFKGRKPDISYFHQFGCTCYILNNKVHLKKFDARGYKGIFIGYSERSKAYRLYISETHTVEETMHVKFDDKEPDQVSEFVEGFSKFQVSEDQYSDIPNYSEHPLSAEPLNMIVPTDSEHQSNEAASEPAIVESEDDEPPRNTFKYKSSHPEELILGNKDSLRKTRSQLRSEESLVGLISMMEPSKVDEALQDDAWIVAINKLNEQGEVVRNKASLVAQGYSQQEGIDYTETFAPVARLEAIRLLLSYAVNHGITLYQMDVKSAFLNGFIFEEVYVKQPPGFEDISNPEHVFRLRKSLYGLKQAPRAWYDRLSNFLLEKGFEKGKVDCTLFRKTTKEDILIIQIYVDDIIFGSTNASLCKNFSKIMQDEFEMSMMGELKFFLGIQINQKKEGTYVHQSKYTKELLKKLNLDDCKIMNTPMHSTTNMSKTEDEGKIDQKVYRDPRESHLTAVKRIFRYLKGTTNLGLLYKKSNDYVLNGFCDADYAGDKIERKSTSGNCQFVGKNLISWASKRQTTIALSTTEAEYISAA</sequence>
<accession>A0ACB0KXZ9</accession>
<reference evidence="1" key="1">
    <citation type="submission" date="2023-10" db="EMBL/GenBank/DDBJ databases">
        <authorList>
            <person name="Rodriguez Cubillos JULIANA M."/>
            <person name="De Vega J."/>
        </authorList>
    </citation>
    <scope>NUCLEOTIDE SEQUENCE</scope>
</reference>
<evidence type="ECO:0000313" key="1">
    <source>
        <dbReference type="EMBL" id="CAJ2661581.1"/>
    </source>
</evidence>
<proteinExistence type="predicted"/>
<dbReference type="EMBL" id="CASHSV030000409">
    <property type="protein sequence ID" value="CAJ2661581.1"/>
    <property type="molecule type" value="Genomic_DNA"/>
</dbReference>
<gene>
    <name evidence="1" type="ORF">MILVUS5_LOCUS27272</name>
</gene>
<organism evidence="1 2">
    <name type="scientific">Trifolium pratense</name>
    <name type="common">Red clover</name>
    <dbReference type="NCBI Taxonomy" id="57577"/>
    <lineage>
        <taxon>Eukaryota</taxon>
        <taxon>Viridiplantae</taxon>
        <taxon>Streptophyta</taxon>
        <taxon>Embryophyta</taxon>
        <taxon>Tracheophyta</taxon>
        <taxon>Spermatophyta</taxon>
        <taxon>Magnoliopsida</taxon>
        <taxon>eudicotyledons</taxon>
        <taxon>Gunneridae</taxon>
        <taxon>Pentapetalae</taxon>
        <taxon>rosids</taxon>
        <taxon>fabids</taxon>
        <taxon>Fabales</taxon>
        <taxon>Fabaceae</taxon>
        <taxon>Papilionoideae</taxon>
        <taxon>50 kb inversion clade</taxon>
        <taxon>NPAAA clade</taxon>
        <taxon>Hologalegina</taxon>
        <taxon>IRL clade</taxon>
        <taxon>Trifolieae</taxon>
        <taxon>Trifolium</taxon>
    </lineage>
</organism>